<feature type="non-terminal residue" evidence="1">
    <location>
        <position position="16"/>
    </location>
</feature>
<evidence type="ECO:0000313" key="1">
    <source>
        <dbReference type="EMBL" id="EIR24315.1"/>
    </source>
</evidence>
<gene>
    <name evidence="1" type="ORF">YPPY08_0559</name>
</gene>
<accession>A0AB72ZSL5</accession>
<name>A0AB72ZSL5_YERPE</name>
<evidence type="ECO:0000313" key="2">
    <source>
        <dbReference type="Proteomes" id="UP000003231"/>
    </source>
</evidence>
<dbReference type="EMBL" id="AKRT01000086">
    <property type="protein sequence ID" value="EIR24315.1"/>
    <property type="molecule type" value="Genomic_DNA"/>
</dbReference>
<reference evidence="1 2" key="1">
    <citation type="submission" date="2012-05" db="EMBL/GenBank/DDBJ databases">
        <title>Genome sequence of Yersinia Pestis PY-08.</title>
        <authorList>
            <person name="Santana-Cruz I."/>
            <person name="Sengamalay N."/>
            <person name="McCracken C."/>
            <person name="Daugherty S.C."/>
            <person name="Maroo A."/>
            <person name="Vara P.G."/>
            <person name="Tallon L.J."/>
            <person name="Sadzewicz L."/>
            <person name="Vinetz J.M."/>
            <person name="Cespedes Zambrano M.J."/>
            <person name="Fraser-Liggett C.M."/>
            <person name="Tettelin H."/>
        </authorList>
    </citation>
    <scope>NUCLEOTIDE SEQUENCE [LARGE SCALE GENOMIC DNA]</scope>
    <source>
        <strain evidence="1 2">PY-08</strain>
    </source>
</reference>
<proteinExistence type="predicted"/>
<dbReference type="AlphaFoldDB" id="A0AB72ZSL5"/>
<comment type="caution">
    <text evidence="1">The sequence shown here is derived from an EMBL/GenBank/DDBJ whole genome shotgun (WGS) entry which is preliminary data.</text>
</comment>
<sequence length="16" mass="1666">MLAGRKPYSVSASSVL</sequence>
<organism evidence="1 2">
    <name type="scientific">Yersinia pestis PY-08</name>
    <dbReference type="NCBI Taxonomy" id="992134"/>
    <lineage>
        <taxon>Bacteria</taxon>
        <taxon>Pseudomonadati</taxon>
        <taxon>Pseudomonadota</taxon>
        <taxon>Gammaproteobacteria</taxon>
        <taxon>Enterobacterales</taxon>
        <taxon>Yersiniaceae</taxon>
        <taxon>Yersinia</taxon>
    </lineage>
</organism>
<dbReference type="Proteomes" id="UP000003231">
    <property type="component" value="Unassembled WGS sequence"/>
</dbReference>
<protein>
    <submittedName>
        <fullName evidence="1">Uncharacterized protein</fullName>
    </submittedName>
</protein>